<evidence type="ECO:0000256" key="1">
    <source>
        <dbReference type="ARBA" id="ARBA00022553"/>
    </source>
</evidence>
<dbReference type="SMART" id="SM00421">
    <property type="entry name" value="HTH_LUXR"/>
    <property type="match status" value="1"/>
</dbReference>
<dbReference type="GO" id="GO:0000160">
    <property type="term" value="P:phosphorelay signal transduction system"/>
    <property type="evidence" value="ECO:0007669"/>
    <property type="project" value="InterPro"/>
</dbReference>
<evidence type="ECO:0000256" key="3">
    <source>
        <dbReference type="PROSITE-ProRule" id="PRU00169"/>
    </source>
</evidence>
<dbReference type="InterPro" id="IPR058245">
    <property type="entry name" value="NreC/VraR/RcsB-like_REC"/>
</dbReference>
<dbReference type="PRINTS" id="PR00038">
    <property type="entry name" value="HTHLUXR"/>
</dbReference>
<dbReference type="SMART" id="SM00448">
    <property type="entry name" value="REC"/>
    <property type="match status" value="1"/>
</dbReference>
<evidence type="ECO:0000259" key="5">
    <source>
        <dbReference type="PROSITE" id="PS50110"/>
    </source>
</evidence>
<dbReference type="InterPro" id="IPR011006">
    <property type="entry name" value="CheY-like_superfamily"/>
</dbReference>
<feature type="domain" description="Response regulatory" evidence="5">
    <location>
        <begin position="1"/>
        <end position="107"/>
    </location>
</feature>
<dbReference type="Pfam" id="PF00196">
    <property type="entry name" value="GerE"/>
    <property type="match status" value="1"/>
</dbReference>
<dbReference type="InterPro" id="IPR000792">
    <property type="entry name" value="Tscrpt_reg_LuxR_C"/>
</dbReference>
<evidence type="ECO:0000313" key="6">
    <source>
        <dbReference type="EMBL" id="MCP8887334.1"/>
    </source>
</evidence>
<dbReference type="InterPro" id="IPR001789">
    <property type="entry name" value="Sig_transdc_resp-reg_receiver"/>
</dbReference>
<dbReference type="GO" id="GO:0003677">
    <property type="term" value="F:DNA binding"/>
    <property type="evidence" value="ECO:0007669"/>
    <property type="project" value="UniProtKB-KW"/>
</dbReference>
<gene>
    <name evidence="6" type="ORF">NF348_09480</name>
</gene>
<keyword evidence="7" id="KW-1185">Reference proteome</keyword>
<dbReference type="AlphaFoldDB" id="A0A9Q4FSZ1"/>
<dbReference type="SUPFAM" id="SSF46894">
    <property type="entry name" value="C-terminal effector domain of the bipartite response regulators"/>
    <property type="match status" value="1"/>
</dbReference>
<proteinExistence type="predicted"/>
<dbReference type="Pfam" id="PF00072">
    <property type="entry name" value="Response_reg"/>
    <property type="match status" value="1"/>
</dbReference>
<keyword evidence="2" id="KW-0238">DNA-binding</keyword>
<dbReference type="InterPro" id="IPR016032">
    <property type="entry name" value="Sig_transdc_resp-reg_C-effctor"/>
</dbReference>
<dbReference type="SUPFAM" id="SSF52172">
    <property type="entry name" value="CheY-like"/>
    <property type="match status" value="1"/>
</dbReference>
<comment type="caution">
    <text evidence="6">The sequence shown here is derived from an EMBL/GenBank/DDBJ whole genome shotgun (WGS) entry which is preliminary data.</text>
</comment>
<dbReference type="CDD" id="cd06170">
    <property type="entry name" value="LuxR_C_like"/>
    <property type="match status" value="1"/>
</dbReference>
<evidence type="ECO:0000256" key="2">
    <source>
        <dbReference type="ARBA" id="ARBA00023125"/>
    </source>
</evidence>
<dbReference type="PANTHER" id="PTHR43214">
    <property type="entry name" value="TWO-COMPONENT RESPONSE REGULATOR"/>
    <property type="match status" value="1"/>
</dbReference>
<feature type="domain" description="HTH luxR-type" evidence="4">
    <location>
        <begin position="133"/>
        <end position="198"/>
    </location>
</feature>
<dbReference type="Gene3D" id="3.40.50.2300">
    <property type="match status" value="1"/>
</dbReference>
<name>A0A9Q4FSZ1_9HYPH</name>
<evidence type="ECO:0000313" key="7">
    <source>
        <dbReference type="Proteomes" id="UP001060275"/>
    </source>
</evidence>
<dbReference type="GO" id="GO:0006355">
    <property type="term" value="P:regulation of DNA-templated transcription"/>
    <property type="evidence" value="ECO:0007669"/>
    <property type="project" value="InterPro"/>
</dbReference>
<dbReference type="PROSITE" id="PS00622">
    <property type="entry name" value="HTH_LUXR_1"/>
    <property type="match status" value="1"/>
</dbReference>
<dbReference type="PROSITE" id="PS50110">
    <property type="entry name" value="RESPONSE_REGULATORY"/>
    <property type="match status" value="1"/>
</dbReference>
<dbReference type="Proteomes" id="UP001060275">
    <property type="component" value="Unassembled WGS sequence"/>
</dbReference>
<feature type="modified residue" description="4-aspartylphosphate" evidence="3">
    <location>
        <position position="43"/>
    </location>
</feature>
<organism evidence="6 7">
    <name type="scientific">Devosia ureilytica</name>
    <dbReference type="NCBI Taxonomy" id="2952754"/>
    <lineage>
        <taxon>Bacteria</taxon>
        <taxon>Pseudomonadati</taxon>
        <taxon>Pseudomonadota</taxon>
        <taxon>Alphaproteobacteria</taxon>
        <taxon>Hyphomicrobiales</taxon>
        <taxon>Devosiaceae</taxon>
        <taxon>Devosia</taxon>
    </lineage>
</organism>
<dbReference type="PROSITE" id="PS50043">
    <property type="entry name" value="HTH_LUXR_2"/>
    <property type="match status" value="1"/>
</dbReference>
<dbReference type="CDD" id="cd17535">
    <property type="entry name" value="REC_NarL-like"/>
    <property type="match status" value="1"/>
</dbReference>
<evidence type="ECO:0000259" key="4">
    <source>
        <dbReference type="PROSITE" id="PS50043"/>
    </source>
</evidence>
<dbReference type="EMBL" id="JAMWDU010000003">
    <property type="protein sequence ID" value="MCP8887334.1"/>
    <property type="molecule type" value="Genomic_DNA"/>
</dbReference>
<accession>A0A9Q4FSZ1</accession>
<keyword evidence="1 3" id="KW-0597">Phosphoprotein</keyword>
<sequence>MFRSGLIQAVSAEGDISVVAEGDSANEAVELVRSLRPDIVLLDLHMSDSGIARVRDILLAHPPIRIIIVTASENETDITQALEAGVSGYVLKGATGPEMRGIIRSVMGGENYLPKDLVSRLFNVLKDSSGPEDDAISASLSRQETQVLHLLARGLSNREIGDQLGVTERTIKFHLSNAFAKLKVRNRVEASMTALRIWPDLKS</sequence>
<reference evidence="6" key="1">
    <citation type="submission" date="2022-06" db="EMBL/GenBank/DDBJ databases">
        <title>Devosia sp. XJ19-45 genome assembly.</title>
        <authorList>
            <person name="Li B."/>
            <person name="Cai M."/>
            <person name="Nie G."/>
            <person name="Li W."/>
        </authorList>
    </citation>
    <scope>NUCLEOTIDE SEQUENCE</scope>
    <source>
        <strain evidence="6">XJ19-45</strain>
    </source>
</reference>
<protein>
    <submittedName>
        <fullName evidence="6">Response regulator transcription factor</fullName>
    </submittedName>
</protein>
<dbReference type="InterPro" id="IPR039420">
    <property type="entry name" value="WalR-like"/>
</dbReference>